<feature type="signal peptide" evidence="7">
    <location>
        <begin position="1"/>
        <end position="18"/>
    </location>
</feature>
<dbReference type="InterPro" id="IPR003760">
    <property type="entry name" value="PnrA-like"/>
</dbReference>
<keyword evidence="4 7" id="KW-0732">Signal</keyword>
<evidence type="ECO:0000256" key="7">
    <source>
        <dbReference type="SAM" id="SignalP"/>
    </source>
</evidence>
<accession>A0A4V2Z4G3</accession>
<evidence type="ECO:0000256" key="5">
    <source>
        <dbReference type="ARBA" id="ARBA00023136"/>
    </source>
</evidence>
<evidence type="ECO:0000313" key="10">
    <source>
        <dbReference type="Proteomes" id="UP000294739"/>
    </source>
</evidence>
<evidence type="ECO:0000256" key="3">
    <source>
        <dbReference type="ARBA" id="ARBA00022475"/>
    </source>
</evidence>
<keyword evidence="6" id="KW-0449">Lipoprotein</keyword>
<dbReference type="GO" id="GO:0005886">
    <property type="term" value="C:plasma membrane"/>
    <property type="evidence" value="ECO:0007669"/>
    <property type="project" value="UniProtKB-SubCell"/>
</dbReference>
<keyword evidence="3" id="KW-1003">Cell membrane</keyword>
<dbReference type="Gene3D" id="3.40.50.2300">
    <property type="match status" value="2"/>
</dbReference>
<protein>
    <submittedName>
        <fullName evidence="9">BMP family ABC transporter substrate-binding protein</fullName>
    </submittedName>
</protein>
<feature type="domain" description="ABC transporter substrate-binding protein PnrA-like" evidence="8">
    <location>
        <begin position="41"/>
        <end position="339"/>
    </location>
</feature>
<evidence type="ECO:0000256" key="4">
    <source>
        <dbReference type="ARBA" id="ARBA00022729"/>
    </source>
</evidence>
<name>A0A4V2Z4G3_9ACTN</name>
<sequence length="340" mass="34970">MKLAAGFAAAAVMLAGCASDDDGDAGTSETGGSEDASVGLAFDVGGRGDLSFNDSAAAGIERAADELGITFQELSPNEDGSNRADLLRQLADEGHNPVIGIGYAFGADMDTVAAEYPDVQFVRIDGGPSELENVAVMTFADEQGSFLMGVAAALKSESGMIGLIGGNEGAVINAFAAGFKQGVAAVDPAIQVQDQRLAPGEDARGFDDAAGARVAAEAMYQSGIDVIYTPAGQSNIGTFQAAAAADAWAIGTDSDQWETAGDPELQAHILSSMLKRVDNAVFESVSTFLEEGALESTAYDLSTDGVGYATSGGFIDDITDQLDDYKQQIIDGEIEVSRTE</sequence>
<dbReference type="Pfam" id="PF02608">
    <property type="entry name" value="Bmp"/>
    <property type="match status" value="1"/>
</dbReference>
<organism evidence="9 10">
    <name type="scientific">Jiangella asiatica</name>
    <dbReference type="NCBI Taxonomy" id="2530372"/>
    <lineage>
        <taxon>Bacteria</taxon>
        <taxon>Bacillati</taxon>
        <taxon>Actinomycetota</taxon>
        <taxon>Actinomycetes</taxon>
        <taxon>Jiangellales</taxon>
        <taxon>Jiangellaceae</taxon>
        <taxon>Jiangella</taxon>
    </lineage>
</organism>
<dbReference type="OrthoDB" id="9784230at2"/>
<gene>
    <name evidence="9" type="ORF">E1269_00185</name>
</gene>
<dbReference type="PANTHER" id="PTHR34296:SF2">
    <property type="entry name" value="ABC TRANSPORTER GUANOSINE-BINDING PROTEIN NUPN"/>
    <property type="match status" value="1"/>
</dbReference>
<dbReference type="InterPro" id="IPR050957">
    <property type="entry name" value="BMP_lipoprotein"/>
</dbReference>
<keyword evidence="10" id="KW-1185">Reference proteome</keyword>
<dbReference type="Proteomes" id="UP000294739">
    <property type="component" value="Unassembled WGS sequence"/>
</dbReference>
<evidence type="ECO:0000256" key="1">
    <source>
        <dbReference type="ARBA" id="ARBA00004193"/>
    </source>
</evidence>
<feature type="chain" id="PRO_5038335544" evidence="7">
    <location>
        <begin position="19"/>
        <end position="340"/>
    </location>
</feature>
<dbReference type="SUPFAM" id="SSF53822">
    <property type="entry name" value="Periplasmic binding protein-like I"/>
    <property type="match status" value="1"/>
</dbReference>
<comment type="caution">
    <text evidence="9">The sequence shown here is derived from an EMBL/GenBank/DDBJ whole genome shotgun (WGS) entry which is preliminary data.</text>
</comment>
<evidence type="ECO:0000256" key="2">
    <source>
        <dbReference type="ARBA" id="ARBA00008610"/>
    </source>
</evidence>
<comment type="subcellular location">
    <subcellularLocation>
        <location evidence="1">Cell membrane</location>
        <topology evidence="1">Lipid-anchor</topology>
    </subcellularLocation>
</comment>
<dbReference type="EMBL" id="SMKZ01000001">
    <property type="protein sequence ID" value="TDE16068.1"/>
    <property type="molecule type" value="Genomic_DNA"/>
</dbReference>
<evidence type="ECO:0000313" key="9">
    <source>
        <dbReference type="EMBL" id="TDE16068.1"/>
    </source>
</evidence>
<dbReference type="AlphaFoldDB" id="A0A4V2Z4G3"/>
<evidence type="ECO:0000256" key="6">
    <source>
        <dbReference type="ARBA" id="ARBA00023288"/>
    </source>
</evidence>
<proteinExistence type="inferred from homology"/>
<dbReference type="CDD" id="cd06354">
    <property type="entry name" value="PBP1_PrnA-like"/>
    <property type="match status" value="1"/>
</dbReference>
<dbReference type="InterPro" id="IPR028082">
    <property type="entry name" value="Peripla_BP_I"/>
</dbReference>
<comment type="similarity">
    <text evidence="2">Belongs to the BMP lipoprotein family.</text>
</comment>
<dbReference type="PANTHER" id="PTHR34296">
    <property type="entry name" value="TRANSCRIPTIONAL ACTIVATOR PROTEIN MED"/>
    <property type="match status" value="1"/>
</dbReference>
<reference evidence="9 10" key="1">
    <citation type="submission" date="2019-03" db="EMBL/GenBank/DDBJ databases">
        <title>Draft genome sequences of novel Actinobacteria.</title>
        <authorList>
            <person name="Sahin N."/>
            <person name="Ay H."/>
            <person name="Saygin H."/>
        </authorList>
    </citation>
    <scope>NUCLEOTIDE SEQUENCE [LARGE SCALE GENOMIC DNA]</scope>
    <source>
        <strain evidence="9 10">5K138</strain>
    </source>
</reference>
<dbReference type="PROSITE" id="PS51257">
    <property type="entry name" value="PROKAR_LIPOPROTEIN"/>
    <property type="match status" value="1"/>
</dbReference>
<keyword evidence="5" id="KW-0472">Membrane</keyword>
<evidence type="ECO:0000259" key="8">
    <source>
        <dbReference type="Pfam" id="PF02608"/>
    </source>
</evidence>
<dbReference type="InParanoid" id="A0A4V2Z4G3"/>